<sequence>MAIVASLFGDLASSQNLQALIDPQLQLLYGQTKWRKYLEWGIPQTELTFATAIGRQRIQAAASITDPDAPAPLRSNNKLEKLEGGIPTMKEKFALDQQDYRKLKSLEALPISDQAKVQALIKVLWNAVEDAATSTDKRIDIMFFQAISNFSIDVGVLNNPDGVDFGDLDLLAKPHQKRTVRAVWYNPDGSPNPLADPFRDIEETVSFASKSFGRTFAEIWIEQENWFNFKNHPAVRDKIAGYQNPGSNAKFVVTEDTINEYLRANKLPAMVIINERIGVEKDGIIQTTNPFNVNNLVFVPAGKLGTVHNAVSIESWEPVQGVNYANYDRTLVSKWRDNEPWREYTKAELHAFPALEQIDAIYLLQTDVPTV</sequence>
<proteinExistence type="predicted"/>
<protein>
    <submittedName>
        <fullName evidence="1">Major capsid protein E</fullName>
    </submittedName>
</protein>
<reference evidence="1 2" key="1">
    <citation type="submission" date="2019-03" db="EMBL/GenBank/DDBJ databases">
        <title>Genomic Encyclopedia of Archaeal and Bacterial Type Strains, Phase II (KMG-II): from individual species to whole genera.</title>
        <authorList>
            <person name="Goeker M."/>
        </authorList>
    </citation>
    <scope>NUCLEOTIDE SEQUENCE [LARGE SCALE GENOMIC DNA]</scope>
    <source>
        <strain evidence="1 2">DSM 28353</strain>
    </source>
</reference>
<dbReference type="AlphaFoldDB" id="A0A4R6WHA4"/>
<dbReference type="OrthoDB" id="1269635at2"/>
<accession>A0A4R6WHA4</accession>
<gene>
    <name evidence="1" type="ORF">CLV99_1025</name>
</gene>
<evidence type="ECO:0000313" key="2">
    <source>
        <dbReference type="Proteomes" id="UP000295292"/>
    </source>
</evidence>
<dbReference type="EMBL" id="SNYV01000011">
    <property type="protein sequence ID" value="TDQ79580.1"/>
    <property type="molecule type" value="Genomic_DNA"/>
</dbReference>
<dbReference type="RefSeq" id="WP_133583359.1">
    <property type="nucleotide sequence ID" value="NZ_SNYV01000011.1"/>
</dbReference>
<dbReference type="InterPro" id="IPR053738">
    <property type="entry name" value="Lambda_capsid_assembly"/>
</dbReference>
<keyword evidence="2" id="KW-1185">Reference proteome</keyword>
<evidence type="ECO:0000313" key="1">
    <source>
        <dbReference type="EMBL" id="TDQ79580.1"/>
    </source>
</evidence>
<dbReference type="Proteomes" id="UP000295292">
    <property type="component" value="Unassembled WGS sequence"/>
</dbReference>
<dbReference type="Gene3D" id="3.90.1690.10">
    <property type="entry name" value="phage-related protein like domain"/>
    <property type="match status" value="1"/>
</dbReference>
<name>A0A4R6WHA4_9SPHI</name>
<organism evidence="1 2">
    <name type="scientific">Sphingobacterium yanglingense</name>
    <dbReference type="NCBI Taxonomy" id="1437280"/>
    <lineage>
        <taxon>Bacteria</taxon>
        <taxon>Pseudomonadati</taxon>
        <taxon>Bacteroidota</taxon>
        <taxon>Sphingobacteriia</taxon>
        <taxon>Sphingobacteriales</taxon>
        <taxon>Sphingobacteriaceae</taxon>
        <taxon>Sphingobacterium</taxon>
    </lineage>
</organism>
<comment type="caution">
    <text evidence="1">The sequence shown here is derived from an EMBL/GenBank/DDBJ whole genome shotgun (WGS) entry which is preliminary data.</text>
</comment>